<proteinExistence type="predicted"/>
<dbReference type="SUPFAM" id="SSF53955">
    <property type="entry name" value="Lysozyme-like"/>
    <property type="match status" value="1"/>
</dbReference>
<dbReference type="AlphaFoldDB" id="A0A0C7NI23"/>
<dbReference type="RefSeq" id="WP_045087215.1">
    <property type="nucleotide sequence ID" value="NZ_LN824141.1"/>
</dbReference>
<dbReference type="InterPro" id="IPR023346">
    <property type="entry name" value="Lysozyme-like_dom_sf"/>
</dbReference>
<keyword evidence="3" id="KW-1185">Reference proteome</keyword>
<gene>
    <name evidence="2" type="ORF">DTL3_0290</name>
</gene>
<dbReference type="HOGENOM" id="CLU_101726_0_0_0"/>
<dbReference type="OrthoDB" id="9815002at2"/>
<dbReference type="STRING" id="1006576.DTL3_0290"/>
<reference evidence="3" key="1">
    <citation type="submission" date="2014-11" db="EMBL/GenBank/DDBJ databases">
        <authorList>
            <person name="Wibberg D."/>
        </authorList>
    </citation>
    <scope>NUCLEOTIDE SEQUENCE [LARGE SCALE GENOMIC DNA]</scope>
    <source>
        <strain evidence="3">L3</strain>
    </source>
</reference>
<evidence type="ECO:0000313" key="3">
    <source>
        <dbReference type="Proteomes" id="UP000032809"/>
    </source>
</evidence>
<dbReference type="InterPro" id="IPR008258">
    <property type="entry name" value="Transglycosylase_SLT_dom_1"/>
</dbReference>
<accession>A0A0C7NI23</accession>
<protein>
    <submittedName>
        <fullName evidence="2">Lytic transglycosylase</fullName>
    </submittedName>
</protein>
<dbReference type="Pfam" id="PF01464">
    <property type="entry name" value="SLT"/>
    <property type="match status" value="1"/>
</dbReference>
<evidence type="ECO:0000259" key="1">
    <source>
        <dbReference type="Pfam" id="PF01464"/>
    </source>
</evidence>
<evidence type="ECO:0000313" key="2">
    <source>
        <dbReference type="EMBL" id="CEP77621.1"/>
    </source>
</evidence>
<dbReference type="Proteomes" id="UP000032809">
    <property type="component" value="Chromosome I"/>
</dbReference>
<name>A0A0C7NI23_DEFTU</name>
<feature type="domain" description="Transglycosylase SLT" evidence="1">
    <location>
        <begin position="71"/>
        <end position="181"/>
    </location>
</feature>
<dbReference type="Gene3D" id="1.10.530.10">
    <property type="match status" value="1"/>
</dbReference>
<organism evidence="2 3">
    <name type="scientific">Defluviitoga tunisiensis</name>
    <dbReference type="NCBI Taxonomy" id="1006576"/>
    <lineage>
        <taxon>Bacteria</taxon>
        <taxon>Thermotogati</taxon>
        <taxon>Thermotogota</taxon>
        <taxon>Thermotogae</taxon>
        <taxon>Petrotogales</taxon>
        <taxon>Petrotogaceae</taxon>
        <taxon>Defluviitoga</taxon>
    </lineage>
</organism>
<dbReference type="KEGG" id="dtn:DTL3_0290"/>
<sequence>MHNKKTKILLLLALVSVTVYSLSPYFEINFEESKSDIKIKTILYDFISTQYNIAVGKNMPPERLNELVNAIMESSKIFEISPLLITAIIDTETNFKNIIGPYGEIGYMQIRPTTAKFIIEEYYSLFESLNYTQKEISWIEQRLLVDPRYNILVGTAYLKYLTDSHGDIYKALGWYNGGGNAYYSNKVVYRLNKISINYPLL</sequence>
<dbReference type="EMBL" id="LN824141">
    <property type="protein sequence ID" value="CEP77621.1"/>
    <property type="molecule type" value="Genomic_DNA"/>
</dbReference>